<evidence type="ECO:0000313" key="2">
    <source>
        <dbReference type="Proteomes" id="UP000624709"/>
    </source>
</evidence>
<protein>
    <submittedName>
        <fullName evidence="1">Uncharacterized protein</fullName>
    </submittedName>
</protein>
<comment type="caution">
    <text evidence="1">The sequence shown here is derived from an EMBL/GenBank/DDBJ whole genome shotgun (WGS) entry which is preliminary data.</text>
</comment>
<evidence type="ECO:0000313" key="1">
    <source>
        <dbReference type="EMBL" id="GIE70652.1"/>
    </source>
</evidence>
<dbReference type="EMBL" id="BOMS01000108">
    <property type="protein sequence ID" value="GIE70652.1"/>
    <property type="molecule type" value="Genomic_DNA"/>
</dbReference>
<sequence length="41" mass="4344">MDDTEIDDVADLALRTGRPERVVLQEAGSAAVVAGRPVPPR</sequence>
<dbReference type="RefSeq" id="WP_275412558.1">
    <property type="nucleotide sequence ID" value="NZ_BAAATY010000029.1"/>
</dbReference>
<proteinExistence type="predicted"/>
<gene>
    <name evidence="1" type="ORF">Apa02nite_067600</name>
</gene>
<reference evidence="1 2" key="1">
    <citation type="submission" date="2021-01" db="EMBL/GenBank/DDBJ databases">
        <title>Whole genome shotgun sequence of Actinoplanes palleronii NBRC 14916.</title>
        <authorList>
            <person name="Komaki H."/>
            <person name="Tamura T."/>
        </authorList>
    </citation>
    <scope>NUCLEOTIDE SEQUENCE [LARGE SCALE GENOMIC DNA]</scope>
    <source>
        <strain evidence="1 2">NBRC 14916</strain>
    </source>
</reference>
<organism evidence="1 2">
    <name type="scientific">Actinoplanes palleronii</name>
    <dbReference type="NCBI Taxonomy" id="113570"/>
    <lineage>
        <taxon>Bacteria</taxon>
        <taxon>Bacillati</taxon>
        <taxon>Actinomycetota</taxon>
        <taxon>Actinomycetes</taxon>
        <taxon>Micromonosporales</taxon>
        <taxon>Micromonosporaceae</taxon>
        <taxon>Actinoplanes</taxon>
    </lineage>
</organism>
<name>A0ABQ4BJ05_9ACTN</name>
<dbReference type="Proteomes" id="UP000624709">
    <property type="component" value="Unassembled WGS sequence"/>
</dbReference>
<accession>A0ABQ4BJ05</accession>
<keyword evidence="2" id="KW-1185">Reference proteome</keyword>